<evidence type="ECO:0000259" key="12">
    <source>
        <dbReference type="Pfam" id="PF00133"/>
    </source>
</evidence>
<evidence type="ECO:0000256" key="5">
    <source>
        <dbReference type="ARBA" id="ARBA00022741"/>
    </source>
</evidence>
<dbReference type="EMBL" id="CAIF01000154">
    <property type="protein sequence ID" value="CCH44798.1"/>
    <property type="molecule type" value="Genomic_DNA"/>
</dbReference>
<dbReference type="CDD" id="cd00812">
    <property type="entry name" value="LeuRS_core"/>
    <property type="match status" value="1"/>
</dbReference>
<evidence type="ECO:0000313" key="17">
    <source>
        <dbReference type="Proteomes" id="UP000009328"/>
    </source>
</evidence>
<dbReference type="FunCoup" id="K0KUC6">
    <property type="interactions" value="537"/>
</dbReference>
<evidence type="ECO:0000256" key="9">
    <source>
        <dbReference type="ARBA" id="ARBA00030520"/>
    </source>
</evidence>
<dbReference type="InterPro" id="IPR001412">
    <property type="entry name" value="aa-tRNA-synth_I_CS"/>
</dbReference>
<reference evidence="16 17" key="1">
    <citation type="journal article" date="2012" name="Eukaryot. Cell">
        <title>Draft genome sequence of Wickerhamomyces ciferrii NRRL Y-1031 F-60-10.</title>
        <authorList>
            <person name="Schneider J."/>
            <person name="Andrea H."/>
            <person name="Blom J."/>
            <person name="Jaenicke S."/>
            <person name="Ruckert C."/>
            <person name="Schorsch C."/>
            <person name="Szczepanowski R."/>
            <person name="Farwick M."/>
            <person name="Goesmann A."/>
            <person name="Puhler A."/>
            <person name="Schaffer S."/>
            <person name="Tauch A."/>
            <person name="Kohler T."/>
            <person name="Brinkrolf K."/>
        </authorList>
    </citation>
    <scope>NUCLEOTIDE SEQUENCE [LARGE SCALE GENOMIC DNA]</scope>
    <source>
        <strain evidence="17">ATCC 14091 / BCRC 22168 / CBS 111 / JCM 3599 / NBRC 0793 / NRRL Y-1031 F-60-10</strain>
    </source>
</reference>
<dbReference type="GO" id="GO:0005759">
    <property type="term" value="C:mitochondrial matrix"/>
    <property type="evidence" value="ECO:0007669"/>
    <property type="project" value="UniProtKB-SubCell"/>
</dbReference>
<evidence type="ECO:0000256" key="2">
    <source>
        <dbReference type="ARBA" id="ARBA00005594"/>
    </source>
</evidence>
<dbReference type="GO" id="GO:0006429">
    <property type="term" value="P:leucyl-tRNA aminoacylation"/>
    <property type="evidence" value="ECO:0007669"/>
    <property type="project" value="InterPro"/>
</dbReference>
<dbReference type="Pfam" id="PF00133">
    <property type="entry name" value="tRNA-synt_1"/>
    <property type="match status" value="1"/>
</dbReference>
<evidence type="ECO:0000259" key="15">
    <source>
        <dbReference type="Pfam" id="PF13603"/>
    </source>
</evidence>
<feature type="domain" description="Methionyl/Valyl/Leucyl/Isoleucyl-tRNA synthetase anticodon-binding" evidence="13">
    <location>
        <begin position="751"/>
        <end position="847"/>
    </location>
</feature>
<dbReference type="HOGENOM" id="CLU_004427_0_0_1"/>
<name>K0KUC6_WICCF</name>
<comment type="catalytic activity">
    <reaction evidence="10">
        <text>tRNA(Leu) + L-leucine + ATP = L-leucyl-tRNA(Leu) + AMP + diphosphate</text>
        <dbReference type="Rhea" id="RHEA:11688"/>
        <dbReference type="Rhea" id="RHEA-COMP:9613"/>
        <dbReference type="Rhea" id="RHEA-COMP:9622"/>
        <dbReference type="ChEBI" id="CHEBI:30616"/>
        <dbReference type="ChEBI" id="CHEBI:33019"/>
        <dbReference type="ChEBI" id="CHEBI:57427"/>
        <dbReference type="ChEBI" id="CHEBI:78442"/>
        <dbReference type="ChEBI" id="CHEBI:78494"/>
        <dbReference type="ChEBI" id="CHEBI:456215"/>
        <dbReference type="EC" id="6.1.1.4"/>
    </reaction>
</comment>
<dbReference type="Gene3D" id="1.10.730.10">
    <property type="entry name" value="Isoleucyl-tRNA Synthetase, Domain 1"/>
    <property type="match status" value="2"/>
</dbReference>
<dbReference type="PRINTS" id="PR00985">
    <property type="entry name" value="TRNASYNTHLEU"/>
</dbReference>
<dbReference type="FunFam" id="3.40.50.620:FF:000100">
    <property type="entry name" value="probable leucine--tRNA ligase, mitochondrial"/>
    <property type="match status" value="1"/>
</dbReference>
<keyword evidence="7 11" id="KW-0648">Protein biosynthesis</keyword>
<dbReference type="GO" id="GO:0004823">
    <property type="term" value="F:leucine-tRNA ligase activity"/>
    <property type="evidence" value="ECO:0007669"/>
    <property type="project" value="UniProtKB-EC"/>
</dbReference>
<dbReference type="PROSITE" id="PS00178">
    <property type="entry name" value="AA_TRNA_LIGASE_I"/>
    <property type="match status" value="1"/>
</dbReference>
<dbReference type="PANTHER" id="PTHR43740:SF2">
    <property type="entry name" value="LEUCINE--TRNA LIGASE, MITOCHONDRIAL"/>
    <property type="match status" value="1"/>
</dbReference>
<keyword evidence="6 11" id="KW-0067">ATP-binding</keyword>
<dbReference type="HAMAP" id="MF_00049_B">
    <property type="entry name" value="Leu_tRNA_synth_B"/>
    <property type="match status" value="1"/>
</dbReference>
<gene>
    <name evidence="16" type="primary">NAM2</name>
    <name evidence="16" type="ORF">BN7_4366</name>
</gene>
<dbReference type="InterPro" id="IPR025709">
    <property type="entry name" value="Leu_tRNA-synth_edit"/>
</dbReference>
<evidence type="ECO:0000256" key="1">
    <source>
        <dbReference type="ARBA" id="ARBA00004305"/>
    </source>
</evidence>
<dbReference type="AlphaFoldDB" id="K0KUC6"/>
<keyword evidence="4 11" id="KW-0436">Ligase</keyword>
<keyword evidence="8 11" id="KW-0030">Aminoacyl-tRNA synthetase</keyword>
<comment type="similarity">
    <text evidence="2 11">Belongs to the class-I aminoacyl-tRNA synthetase family.</text>
</comment>
<dbReference type="InterPro" id="IPR015413">
    <property type="entry name" value="Methionyl/Leucyl_tRNA_Synth"/>
</dbReference>
<dbReference type="InterPro" id="IPR009008">
    <property type="entry name" value="Val/Leu/Ile-tRNA-synth_edit"/>
</dbReference>
<dbReference type="FunFam" id="3.40.50.620:FF:000003">
    <property type="entry name" value="Leucine--tRNA ligase"/>
    <property type="match status" value="1"/>
</dbReference>
<dbReference type="Pfam" id="PF13603">
    <property type="entry name" value="tRNA-synt_1_2"/>
    <property type="match status" value="1"/>
</dbReference>
<dbReference type="NCBIfam" id="TIGR00396">
    <property type="entry name" value="leuS_bact"/>
    <property type="match status" value="1"/>
</dbReference>
<dbReference type="InterPro" id="IPR013155">
    <property type="entry name" value="M/V/L/I-tRNA-synth_anticd-bd"/>
</dbReference>
<evidence type="ECO:0000256" key="4">
    <source>
        <dbReference type="ARBA" id="ARBA00022598"/>
    </source>
</evidence>
<sequence>MIVQAQKRGLLKLLKSPLTRGLSATAKSQSSTEEIDLKALDAKWTAIWDEFPPLYASSDISKKKEKNRGEKKYILSQFPYPSGMLHMGHLRVYTISDVLSRYHKLQGRDVIHPMGWDAFGLPAENAAIERGIDPAAWTYDNIDKMKDQMKLMLADFDWNREVTTCDPYYYKWTQKIFLLLLEHGMAYKKEAEINWDPIDKTVLANEQVDAEGKSWRSGAVVEKKMLNQWFLKITDYAPELITDMKYLDRWPSKVLSMQKNWIGESKGTELLFKSNNDEFTIKAFTTRSDTIYSIQYVALALNHDITKIYAKEYPELESFIQQAKNFPEDSKAGFEIPNLKVQNPFKEGDFDIPVFVAPYVIGTYGHGAVMGCPGHDSRDFEFWKENKPELPVIKTVSPDPKSKEVDQPDMAFTSKNGIMNENANELKGLTRVEAINAVDKALVERGLGKPATTYKLRDWLISRQRYWGTPIPIIHCDSCGIVPVPEEQLPVVLPEKVHISGRGKSLADVEEFVHTNCPKCHGPAKRETDTMDTFMDSSWYFLRYADPRNHFQPFDPKAISKLPVDIYIGGVEHAILHLLYSRFLTKFLCKAYNVEIKQHDDTKSWNTNGEPFWRLVTQGMVHGKTFNDPKTGRFLKPEEVDVTDIANPKIIETGETPVISYQKMSKSKYNGADPAACIEKHGADATRAHILFQAPIDDVLDWDETKITGVERWLRRLISLSDAVMDKAQYEYGNYPEILPDLNDDEIKFFNKVQMYTSSITESFENTLSLNTVISDYMKFTRDVADAVENKNIHPELVEDAYDQLLILASPVVPCSSEEAWERINIRIGDIGLCIFEEVWPEVKGLKGTTLQKFNIFIDGKIRDVIEADHELVNNHDLAKTRILESEKIQKHLNGKSINKLIVKPGTIVVISNKNKK</sequence>
<evidence type="ECO:0000256" key="7">
    <source>
        <dbReference type="ARBA" id="ARBA00022917"/>
    </source>
</evidence>
<dbReference type="Proteomes" id="UP000009328">
    <property type="component" value="Unassembled WGS sequence"/>
</dbReference>
<accession>K0KUC6</accession>
<dbReference type="Gene3D" id="3.40.50.620">
    <property type="entry name" value="HUPs"/>
    <property type="match status" value="2"/>
</dbReference>
<feature type="domain" description="Leucyl-tRNA synthetase editing" evidence="15">
    <location>
        <begin position="259"/>
        <end position="441"/>
    </location>
</feature>
<comment type="subcellular location">
    <subcellularLocation>
        <location evidence="1">Mitochondrion matrix</location>
    </subcellularLocation>
</comment>
<dbReference type="FunFam" id="1.10.730.10:FF:000002">
    <property type="entry name" value="Leucine--tRNA ligase"/>
    <property type="match status" value="1"/>
</dbReference>
<dbReference type="InterPro" id="IPR009080">
    <property type="entry name" value="tRNAsynth_Ia_anticodon-bd"/>
</dbReference>
<dbReference type="SUPFAM" id="SSF50677">
    <property type="entry name" value="ValRS/IleRS/LeuRS editing domain"/>
    <property type="match status" value="1"/>
</dbReference>
<dbReference type="EC" id="6.1.1.4" evidence="3"/>
<dbReference type="SUPFAM" id="SSF52374">
    <property type="entry name" value="Nucleotidylyl transferase"/>
    <property type="match status" value="1"/>
</dbReference>
<dbReference type="GO" id="GO:0002161">
    <property type="term" value="F:aminoacyl-tRNA deacylase activity"/>
    <property type="evidence" value="ECO:0007669"/>
    <property type="project" value="InterPro"/>
</dbReference>
<dbReference type="Pfam" id="PF08264">
    <property type="entry name" value="Anticodon_1"/>
    <property type="match status" value="1"/>
</dbReference>
<keyword evidence="5 11" id="KW-0547">Nucleotide-binding</keyword>
<dbReference type="eggNOG" id="KOG0435">
    <property type="taxonomic scope" value="Eukaryota"/>
</dbReference>
<dbReference type="InterPro" id="IPR002300">
    <property type="entry name" value="aa-tRNA-synth_Ia"/>
</dbReference>
<dbReference type="InterPro" id="IPR002302">
    <property type="entry name" value="Leu-tRNA-ligase"/>
</dbReference>
<feature type="domain" description="Methionyl/Leucyl tRNA synthetase" evidence="14">
    <location>
        <begin position="73"/>
        <end position="211"/>
    </location>
</feature>
<comment type="caution">
    <text evidence="16">The sequence shown here is derived from an EMBL/GenBank/DDBJ whole genome shotgun (WGS) entry which is preliminary data.</text>
</comment>
<dbReference type="Pfam" id="PF09334">
    <property type="entry name" value="tRNA-synt_1g"/>
    <property type="match status" value="1"/>
</dbReference>
<evidence type="ECO:0000259" key="13">
    <source>
        <dbReference type="Pfam" id="PF08264"/>
    </source>
</evidence>
<dbReference type="InParanoid" id="K0KUC6"/>
<evidence type="ECO:0000256" key="11">
    <source>
        <dbReference type="RuleBase" id="RU363035"/>
    </source>
</evidence>
<dbReference type="InterPro" id="IPR014729">
    <property type="entry name" value="Rossmann-like_a/b/a_fold"/>
</dbReference>
<dbReference type="GO" id="GO:0032543">
    <property type="term" value="P:mitochondrial translation"/>
    <property type="evidence" value="ECO:0007669"/>
    <property type="project" value="TreeGrafter"/>
</dbReference>
<dbReference type="GO" id="GO:0005524">
    <property type="term" value="F:ATP binding"/>
    <property type="evidence" value="ECO:0007669"/>
    <property type="project" value="UniProtKB-KW"/>
</dbReference>
<evidence type="ECO:0000256" key="10">
    <source>
        <dbReference type="ARBA" id="ARBA00047469"/>
    </source>
</evidence>
<keyword evidence="17" id="KW-1185">Reference proteome</keyword>
<evidence type="ECO:0000256" key="3">
    <source>
        <dbReference type="ARBA" id="ARBA00013164"/>
    </source>
</evidence>
<organism evidence="16 17">
    <name type="scientific">Wickerhamomyces ciferrii (strain ATCC 14091 / BCRC 22168 / CBS 111 / JCM 3599 / NBRC 0793 / NRRL Y-1031 F-60-10)</name>
    <name type="common">Yeast</name>
    <name type="synonym">Pichia ciferrii</name>
    <dbReference type="NCBI Taxonomy" id="1206466"/>
    <lineage>
        <taxon>Eukaryota</taxon>
        <taxon>Fungi</taxon>
        <taxon>Dikarya</taxon>
        <taxon>Ascomycota</taxon>
        <taxon>Saccharomycotina</taxon>
        <taxon>Saccharomycetes</taxon>
        <taxon>Phaffomycetales</taxon>
        <taxon>Wickerhamomycetaceae</taxon>
        <taxon>Wickerhamomyces</taxon>
    </lineage>
</organism>
<feature type="domain" description="Aminoacyl-tRNA synthetase class Ia" evidence="12">
    <location>
        <begin position="456"/>
        <end position="570"/>
    </location>
</feature>
<evidence type="ECO:0000256" key="8">
    <source>
        <dbReference type="ARBA" id="ARBA00023146"/>
    </source>
</evidence>
<evidence type="ECO:0000313" key="16">
    <source>
        <dbReference type="EMBL" id="CCH44798.1"/>
    </source>
</evidence>
<dbReference type="PANTHER" id="PTHR43740">
    <property type="entry name" value="LEUCYL-TRNA SYNTHETASE"/>
    <property type="match status" value="1"/>
</dbReference>
<dbReference type="SUPFAM" id="SSF47323">
    <property type="entry name" value="Anticodon-binding domain of a subclass of class I aminoacyl-tRNA synthetases"/>
    <property type="match status" value="1"/>
</dbReference>
<proteinExistence type="inferred from homology"/>
<dbReference type="STRING" id="1206466.K0KUC6"/>
<protein>
    <recommendedName>
        <fullName evidence="3">leucine--tRNA ligase</fullName>
        <ecNumber evidence="3">6.1.1.4</ecNumber>
    </recommendedName>
    <alternativeName>
        <fullName evidence="9">Leucyl-tRNA synthetase</fullName>
    </alternativeName>
</protein>
<evidence type="ECO:0000259" key="14">
    <source>
        <dbReference type="Pfam" id="PF09334"/>
    </source>
</evidence>
<evidence type="ECO:0000256" key="6">
    <source>
        <dbReference type="ARBA" id="ARBA00022840"/>
    </source>
</evidence>